<comment type="caution">
    <text evidence="2">The sequence shown here is derived from an EMBL/GenBank/DDBJ whole genome shotgun (WGS) entry which is preliminary data.</text>
</comment>
<reference evidence="2" key="1">
    <citation type="submission" date="2022-03" db="EMBL/GenBank/DDBJ databases">
        <authorList>
            <person name="Sayadi A."/>
        </authorList>
    </citation>
    <scope>NUCLEOTIDE SEQUENCE</scope>
</reference>
<sequence>MRKNKGEIPSQFHPHKDLPALSSEFAFTREKTFVSYVPKKNRSVILLSTMHHDKSVSDTNRKPEIIEFYNSTKGGVDSLDQKCAVSSFKDEHEDGLWQYSALF</sequence>
<gene>
    <name evidence="2" type="ORF">ACAOBT_LOCUS29334</name>
</gene>
<organism evidence="2 3">
    <name type="scientific">Acanthoscelides obtectus</name>
    <name type="common">Bean weevil</name>
    <name type="synonym">Bruchus obtectus</name>
    <dbReference type="NCBI Taxonomy" id="200917"/>
    <lineage>
        <taxon>Eukaryota</taxon>
        <taxon>Metazoa</taxon>
        <taxon>Ecdysozoa</taxon>
        <taxon>Arthropoda</taxon>
        <taxon>Hexapoda</taxon>
        <taxon>Insecta</taxon>
        <taxon>Pterygota</taxon>
        <taxon>Neoptera</taxon>
        <taxon>Endopterygota</taxon>
        <taxon>Coleoptera</taxon>
        <taxon>Polyphaga</taxon>
        <taxon>Cucujiformia</taxon>
        <taxon>Chrysomeloidea</taxon>
        <taxon>Chrysomelidae</taxon>
        <taxon>Bruchinae</taxon>
        <taxon>Bruchini</taxon>
        <taxon>Acanthoscelides</taxon>
    </lineage>
</organism>
<dbReference type="AlphaFoldDB" id="A0A9P0Q5B1"/>
<proteinExistence type="predicted"/>
<evidence type="ECO:0000313" key="2">
    <source>
        <dbReference type="EMBL" id="CAH2006847.1"/>
    </source>
</evidence>
<evidence type="ECO:0000313" key="3">
    <source>
        <dbReference type="Proteomes" id="UP001152888"/>
    </source>
</evidence>
<name>A0A9P0Q5B1_ACAOB</name>
<feature type="domain" description="PiggyBac transposable element-derived protein" evidence="1">
    <location>
        <begin position="1"/>
        <end position="88"/>
    </location>
</feature>
<dbReference type="OrthoDB" id="6769954at2759"/>
<evidence type="ECO:0000259" key="1">
    <source>
        <dbReference type="Pfam" id="PF13843"/>
    </source>
</evidence>
<protein>
    <recommendedName>
        <fullName evidence="1">PiggyBac transposable element-derived protein domain-containing protein</fullName>
    </recommendedName>
</protein>
<keyword evidence="3" id="KW-1185">Reference proteome</keyword>
<dbReference type="EMBL" id="CAKOFQ010007710">
    <property type="protein sequence ID" value="CAH2006847.1"/>
    <property type="molecule type" value="Genomic_DNA"/>
</dbReference>
<dbReference type="InterPro" id="IPR029526">
    <property type="entry name" value="PGBD"/>
</dbReference>
<accession>A0A9P0Q5B1</accession>
<dbReference type="Pfam" id="PF13843">
    <property type="entry name" value="DDE_Tnp_1_7"/>
    <property type="match status" value="1"/>
</dbReference>
<dbReference type="Proteomes" id="UP001152888">
    <property type="component" value="Unassembled WGS sequence"/>
</dbReference>